<evidence type="ECO:0000256" key="5">
    <source>
        <dbReference type="ARBA" id="ARBA00023002"/>
    </source>
</evidence>
<evidence type="ECO:0000313" key="7">
    <source>
        <dbReference type="Proteomes" id="UP000053328"/>
    </source>
</evidence>
<accession>A0A0D2BLG1</accession>
<dbReference type="EMBL" id="KN847493">
    <property type="protein sequence ID" value="KIW19410.1"/>
    <property type="molecule type" value="Genomic_DNA"/>
</dbReference>
<dbReference type="HOGENOM" id="CLU_006937_6_2_1"/>
<dbReference type="InterPro" id="IPR051209">
    <property type="entry name" value="FAD-bind_Monooxygenase_sf"/>
</dbReference>
<reference evidence="6 7" key="1">
    <citation type="submission" date="2015-01" db="EMBL/GenBank/DDBJ databases">
        <title>The Genome Sequence of Exophiala spinifera CBS89968.</title>
        <authorList>
            <consortium name="The Broad Institute Genomics Platform"/>
            <person name="Cuomo C."/>
            <person name="de Hoog S."/>
            <person name="Gorbushina A."/>
            <person name="Stielow B."/>
            <person name="Teixiera M."/>
            <person name="Abouelleil A."/>
            <person name="Chapman S.B."/>
            <person name="Priest M."/>
            <person name="Young S.K."/>
            <person name="Wortman J."/>
            <person name="Nusbaum C."/>
            <person name="Birren B."/>
        </authorList>
    </citation>
    <scope>NUCLEOTIDE SEQUENCE [LARGE SCALE GENOMIC DNA]</scope>
    <source>
        <strain evidence="6 7">CBS 89968</strain>
    </source>
</reference>
<evidence type="ECO:0000256" key="1">
    <source>
        <dbReference type="ARBA" id="ARBA00001974"/>
    </source>
</evidence>
<evidence type="ECO:0000256" key="3">
    <source>
        <dbReference type="ARBA" id="ARBA00022630"/>
    </source>
</evidence>
<evidence type="ECO:0008006" key="8">
    <source>
        <dbReference type="Google" id="ProtNLM"/>
    </source>
</evidence>
<dbReference type="GO" id="GO:0004499">
    <property type="term" value="F:N,N-dimethylaniline monooxygenase activity"/>
    <property type="evidence" value="ECO:0007669"/>
    <property type="project" value="InterPro"/>
</dbReference>
<dbReference type="InterPro" id="IPR036188">
    <property type="entry name" value="FAD/NAD-bd_sf"/>
</dbReference>
<protein>
    <recommendedName>
        <fullName evidence="8">Sterigmatocystin biosynthesis monooxygenase stcW</fullName>
    </recommendedName>
</protein>
<dbReference type="PANTHER" id="PTHR42877">
    <property type="entry name" value="L-ORNITHINE N(5)-MONOOXYGENASE-RELATED"/>
    <property type="match status" value="1"/>
</dbReference>
<evidence type="ECO:0000256" key="4">
    <source>
        <dbReference type="ARBA" id="ARBA00022827"/>
    </source>
</evidence>
<dbReference type="GO" id="GO:0050661">
    <property type="term" value="F:NADP binding"/>
    <property type="evidence" value="ECO:0007669"/>
    <property type="project" value="InterPro"/>
</dbReference>
<keyword evidence="7" id="KW-1185">Reference proteome</keyword>
<comment type="similarity">
    <text evidence="2">Belongs to the FAD-binding monooxygenase family.</text>
</comment>
<dbReference type="AlphaFoldDB" id="A0A0D2BLG1"/>
<dbReference type="GO" id="GO:0050660">
    <property type="term" value="F:flavin adenine dinucleotide binding"/>
    <property type="evidence" value="ECO:0007669"/>
    <property type="project" value="InterPro"/>
</dbReference>
<evidence type="ECO:0000256" key="2">
    <source>
        <dbReference type="ARBA" id="ARBA00010139"/>
    </source>
</evidence>
<keyword evidence="3" id="KW-0285">Flavoprotein</keyword>
<dbReference type="OrthoDB" id="74360at2759"/>
<dbReference type="GeneID" id="27330788"/>
<dbReference type="RefSeq" id="XP_016239626.1">
    <property type="nucleotide sequence ID" value="XM_016378056.1"/>
</dbReference>
<keyword evidence="4" id="KW-0274">FAD</keyword>
<comment type="cofactor">
    <cofactor evidence="1">
        <name>FAD</name>
        <dbReference type="ChEBI" id="CHEBI:57692"/>
    </cofactor>
</comment>
<dbReference type="PANTHER" id="PTHR42877:SF11">
    <property type="entry name" value="MONOOXYGENASE, PUTATIVE (AFU_ORTHOLOGUE AFUA_6G13790)-RELATED"/>
    <property type="match status" value="1"/>
</dbReference>
<dbReference type="VEuPathDB" id="FungiDB:PV08_03705"/>
<organism evidence="6 7">
    <name type="scientific">Exophiala spinifera</name>
    <dbReference type="NCBI Taxonomy" id="91928"/>
    <lineage>
        <taxon>Eukaryota</taxon>
        <taxon>Fungi</taxon>
        <taxon>Dikarya</taxon>
        <taxon>Ascomycota</taxon>
        <taxon>Pezizomycotina</taxon>
        <taxon>Eurotiomycetes</taxon>
        <taxon>Chaetothyriomycetidae</taxon>
        <taxon>Chaetothyriales</taxon>
        <taxon>Herpotrichiellaceae</taxon>
        <taxon>Exophiala</taxon>
    </lineage>
</organism>
<name>A0A0D2BLG1_9EURO</name>
<dbReference type="Proteomes" id="UP000053328">
    <property type="component" value="Unassembled WGS sequence"/>
</dbReference>
<evidence type="ECO:0000313" key="6">
    <source>
        <dbReference type="EMBL" id="KIW19410.1"/>
    </source>
</evidence>
<sequence>MAYIATSEGTSGQPKPDNWVPILEQPLSTRRKLRMICLGAGFSGLTLAYKIRYDMKYDDFIDFQIYEKNPDLGGTWYENRYPGAACSTIADSYVFPFEPNPNWSTFYAGSREIWQYMKDTAVKWDLEQFVTYNSKVTDSVWDDENGRWKVKIDRQGIVVEEQCDILVNASGFLNKWTWPNIEGLHDFKGKLIHTAAWDQLYDWTNKKVAVIGNGSSAIQLVPHLQKTAKQVVNYVRSPTWIAANFLEEYSEGGVQVYSEERKKQFREDPSSLFELRKKMEHGFNGLFRAMLMGTSEQKAMAKTYRDIMESRLGRKPELIDRFVPTFTVGCRRLTPGDGYLEALQEENVRCLWSPIAKVTETGILTEEGLEDFDLIVTATGFDVSFRPSWNLIGRNGASLKDTWAKNPTSYFSICAVDHPNYFVYAGPNSPVAHGVLPGALDQMSSYILKWCKKIAEEDIKSITVKPKVVDDLNVWSQELLSRTVWAGNCRSWYKNGTINGNITALHAGSAMHFREMLENIRGEDFEISYRSANEFRYLGNGLTLRDANGGDLAYYLKQ</sequence>
<dbReference type="SUPFAM" id="SSF51905">
    <property type="entry name" value="FAD/NAD(P)-binding domain"/>
    <property type="match status" value="2"/>
</dbReference>
<dbReference type="Pfam" id="PF00743">
    <property type="entry name" value="FMO-like"/>
    <property type="match status" value="1"/>
</dbReference>
<keyword evidence="5" id="KW-0560">Oxidoreductase</keyword>
<proteinExistence type="inferred from homology"/>
<dbReference type="InterPro" id="IPR020946">
    <property type="entry name" value="Flavin_mOase-like"/>
</dbReference>
<dbReference type="Gene3D" id="3.50.50.60">
    <property type="entry name" value="FAD/NAD(P)-binding domain"/>
    <property type="match status" value="2"/>
</dbReference>
<gene>
    <name evidence="6" type="ORF">PV08_03705</name>
</gene>